<keyword evidence="2" id="KW-1185">Reference proteome</keyword>
<evidence type="ECO:0000313" key="2">
    <source>
        <dbReference type="Proteomes" id="UP000024404"/>
    </source>
</evidence>
<protein>
    <submittedName>
        <fullName evidence="1">Uncharacterized protein</fullName>
    </submittedName>
</protein>
<reference evidence="2" key="1">
    <citation type="submission" date="2013-10" db="EMBL/GenBank/DDBJ databases">
        <title>Genome sequencing of Onchocerca volvulus.</title>
        <authorList>
            <person name="Cotton J."/>
            <person name="Tsai J."/>
            <person name="Stanley E."/>
            <person name="Tracey A."/>
            <person name="Holroyd N."/>
            <person name="Lustigman S."/>
            <person name="Berriman M."/>
        </authorList>
    </citation>
    <scope>NUCLEOTIDE SEQUENCE</scope>
</reference>
<proteinExistence type="predicted"/>
<name>A0A8R1TK63_ONCVO</name>
<accession>A0A8R1TK63</accession>
<dbReference type="EMBL" id="CMVM020000346">
    <property type="status" value="NOT_ANNOTATED_CDS"/>
    <property type="molecule type" value="Genomic_DNA"/>
</dbReference>
<reference evidence="1" key="2">
    <citation type="submission" date="2022-06" db="UniProtKB">
        <authorList>
            <consortium name="EnsemblMetazoa"/>
        </authorList>
    </citation>
    <scope>IDENTIFICATION</scope>
</reference>
<dbReference type="EnsemblMetazoa" id="OVOC11022.1">
    <property type="protein sequence ID" value="OVOC11022.1"/>
    <property type="gene ID" value="WBGene00247831"/>
</dbReference>
<organism evidence="1 2">
    <name type="scientific">Onchocerca volvulus</name>
    <dbReference type="NCBI Taxonomy" id="6282"/>
    <lineage>
        <taxon>Eukaryota</taxon>
        <taxon>Metazoa</taxon>
        <taxon>Ecdysozoa</taxon>
        <taxon>Nematoda</taxon>
        <taxon>Chromadorea</taxon>
        <taxon>Rhabditida</taxon>
        <taxon>Spirurina</taxon>
        <taxon>Spiruromorpha</taxon>
        <taxon>Filarioidea</taxon>
        <taxon>Onchocercidae</taxon>
        <taxon>Onchocerca</taxon>
    </lineage>
</organism>
<evidence type="ECO:0000313" key="1">
    <source>
        <dbReference type="EnsemblMetazoa" id="OVOC11022.1"/>
    </source>
</evidence>
<dbReference type="Proteomes" id="UP000024404">
    <property type="component" value="Unassembled WGS sequence"/>
</dbReference>
<sequence length="66" mass="7914">MRFYTVSFLTQEFCKYSHPKFRIELLFSDNVIIYSQFIAMPHEFKITKFYSVNSSHPQVNDNIDSI</sequence>
<dbReference type="AlphaFoldDB" id="A0A8R1TK63"/>